<protein>
    <recommendedName>
        <fullName evidence="3">Hydrolase</fullName>
    </recommendedName>
</protein>
<dbReference type="RefSeq" id="WP_034471286.1">
    <property type="nucleotide sequence ID" value="NZ_JFHD01000005.1"/>
</dbReference>
<dbReference type="EMBL" id="JFHD01000005">
    <property type="protein sequence ID" value="KDR31783.1"/>
    <property type="molecule type" value="Genomic_DNA"/>
</dbReference>
<organism evidence="1 2">
    <name type="scientific">Caballeronia zhejiangensis</name>
    <dbReference type="NCBI Taxonomy" id="871203"/>
    <lineage>
        <taxon>Bacteria</taxon>
        <taxon>Pseudomonadati</taxon>
        <taxon>Pseudomonadota</taxon>
        <taxon>Betaproteobacteria</taxon>
        <taxon>Burkholderiales</taxon>
        <taxon>Burkholderiaceae</taxon>
        <taxon>Caballeronia</taxon>
    </lineage>
</organism>
<name>A0A656QMJ3_9BURK</name>
<reference evidence="1 2" key="1">
    <citation type="submission" date="2014-03" db="EMBL/GenBank/DDBJ databases">
        <title>Draft Genome Sequences of Four Burkholderia Strains.</title>
        <authorList>
            <person name="Liu X.Y."/>
            <person name="Li C.X."/>
            <person name="Xu J.H."/>
        </authorList>
    </citation>
    <scope>NUCLEOTIDE SEQUENCE [LARGE SCALE GENOMIC DNA]</scope>
    <source>
        <strain evidence="1 2">OP-1</strain>
    </source>
</reference>
<dbReference type="InterPro" id="IPR023214">
    <property type="entry name" value="HAD_sf"/>
</dbReference>
<dbReference type="Gene3D" id="1.10.150.400">
    <property type="match status" value="1"/>
</dbReference>
<dbReference type="Gene3D" id="3.40.50.1000">
    <property type="entry name" value="HAD superfamily/HAD-like"/>
    <property type="match status" value="1"/>
</dbReference>
<sequence>MWRINKNCSFEDAKRLIDEAGIVSFDVFDTLIHRLVARPADVFDLVAAQLRHDEYTELDYGMVDSFPANRLLAEIQTREKYYRLRNSYEVTYDEIYEELASQLGADRLVDRCKVVELQVERAIVCCNPVMRELVQYAQAIGKPVVLCSDMYLPSTVILELIQACGYGKIELVVSCEEGASKHEGSLFAIAAKRTGGTTRGMLHFGDNLHADVEMAKRAGVKGVHFDYLARIESDFLRNPIVSSVDMPHTASLIAGGTRAVLMQRKREVAEPWFDIGAQVFGPLFLGYFIWMMHQLKLDNVDKVLFFARDSYLFHKLYEQYAEQMGVKIPSEYVYISRAATLLPSFVDFPPDRVWHLFGGKTERTVKQHFKRLGLDVSRNRAAIKAVGFASEDERVVGGDMRMHRLISILLSQLMDVAAEQRALVSAYLSKTVIGCKRIAVSDIGWGGNMQGGLSRILQTSRSDFRTFGYYFGTFESVRINQLPSDAYFGFMVQNSDPRHETELLQAGGVEILEFATVAPHGTTLGYRREGDEIVPILEENNEDISVQKLAAEVQAGALEYVHTVLPTILAFGYEKFISPAWAQPFSRLVERPSKSEAALFGALTHSDSAGDTSARTSLAERLDVKNGRPSNEEIALSRARSFWKAGFDVLNALT</sequence>
<dbReference type="AlphaFoldDB" id="A0A656QMJ3"/>
<keyword evidence="2" id="KW-1185">Reference proteome</keyword>
<dbReference type="SUPFAM" id="SSF56784">
    <property type="entry name" value="HAD-like"/>
    <property type="match status" value="1"/>
</dbReference>
<evidence type="ECO:0000313" key="2">
    <source>
        <dbReference type="Proteomes" id="UP000027451"/>
    </source>
</evidence>
<evidence type="ECO:0008006" key="3">
    <source>
        <dbReference type="Google" id="ProtNLM"/>
    </source>
</evidence>
<accession>A0A656QMJ3</accession>
<dbReference type="Pfam" id="PF00702">
    <property type="entry name" value="Hydrolase"/>
    <property type="match status" value="1"/>
</dbReference>
<comment type="caution">
    <text evidence="1">The sequence shown here is derived from an EMBL/GenBank/DDBJ whole genome shotgun (WGS) entry which is preliminary data.</text>
</comment>
<dbReference type="CDD" id="cd01427">
    <property type="entry name" value="HAD_like"/>
    <property type="match status" value="1"/>
</dbReference>
<dbReference type="InterPro" id="IPR036412">
    <property type="entry name" value="HAD-like_sf"/>
</dbReference>
<proteinExistence type="predicted"/>
<gene>
    <name evidence="1" type="ORF">BG60_29510</name>
</gene>
<dbReference type="Proteomes" id="UP000027451">
    <property type="component" value="Unassembled WGS sequence"/>
</dbReference>
<evidence type="ECO:0000313" key="1">
    <source>
        <dbReference type="EMBL" id="KDR31783.1"/>
    </source>
</evidence>